<dbReference type="EMBL" id="MNCJ02000331">
    <property type="protein sequence ID" value="KAF5761364.1"/>
    <property type="molecule type" value="Genomic_DNA"/>
</dbReference>
<feature type="domain" description="TIR" evidence="5">
    <location>
        <begin position="13"/>
        <end position="146"/>
    </location>
</feature>
<evidence type="ECO:0000256" key="4">
    <source>
        <dbReference type="ARBA" id="ARBA00047304"/>
    </source>
</evidence>
<dbReference type="Gramene" id="mRNA:HanXRQr2_Chr16g0764271">
    <property type="protein sequence ID" value="mRNA:HanXRQr2_Chr16g0764271"/>
    <property type="gene ID" value="HanXRQr2_Chr16g0764271"/>
</dbReference>
<proteinExistence type="predicted"/>
<reference evidence="6" key="1">
    <citation type="journal article" date="2017" name="Nature">
        <title>The sunflower genome provides insights into oil metabolism, flowering and Asterid evolution.</title>
        <authorList>
            <person name="Badouin H."/>
            <person name="Gouzy J."/>
            <person name="Grassa C.J."/>
            <person name="Murat F."/>
            <person name="Staton S.E."/>
            <person name="Cottret L."/>
            <person name="Lelandais-Briere C."/>
            <person name="Owens G.L."/>
            <person name="Carrere S."/>
            <person name="Mayjonade B."/>
            <person name="Legrand L."/>
            <person name="Gill N."/>
            <person name="Kane N.C."/>
            <person name="Bowers J.E."/>
            <person name="Hubner S."/>
            <person name="Bellec A."/>
            <person name="Berard A."/>
            <person name="Berges H."/>
            <person name="Blanchet N."/>
            <person name="Boniface M.C."/>
            <person name="Brunel D."/>
            <person name="Catrice O."/>
            <person name="Chaidir N."/>
            <person name="Claudel C."/>
            <person name="Donnadieu C."/>
            <person name="Faraut T."/>
            <person name="Fievet G."/>
            <person name="Helmstetter N."/>
            <person name="King M."/>
            <person name="Knapp S.J."/>
            <person name="Lai Z."/>
            <person name="Le Paslier M.C."/>
            <person name="Lippi Y."/>
            <person name="Lorenzon L."/>
            <person name="Mandel J.R."/>
            <person name="Marage G."/>
            <person name="Marchand G."/>
            <person name="Marquand E."/>
            <person name="Bret-Mestries E."/>
            <person name="Morien E."/>
            <person name="Nambeesan S."/>
            <person name="Nguyen T."/>
            <person name="Pegot-Espagnet P."/>
            <person name="Pouilly N."/>
            <person name="Raftis F."/>
            <person name="Sallet E."/>
            <person name="Schiex T."/>
            <person name="Thomas J."/>
            <person name="Vandecasteele C."/>
            <person name="Vares D."/>
            <person name="Vear F."/>
            <person name="Vautrin S."/>
            <person name="Crespi M."/>
            <person name="Mangin B."/>
            <person name="Burke J.M."/>
            <person name="Salse J."/>
            <person name="Munos S."/>
            <person name="Vincourt P."/>
            <person name="Rieseberg L.H."/>
            <person name="Langlade N.B."/>
        </authorList>
    </citation>
    <scope>NUCLEOTIDE SEQUENCE</scope>
    <source>
        <tissue evidence="6">Leaves</tissue>
    </source>
</reference>
<dbReference type="SMART" id="SM00255">
    <property type="entry name" value="TIR"/>
    <property type="match status" value="1"/>
</dbReference>
<dbReference type="GO" id="GO:0061809">
    <property type="term" value="F:NAD+ nucleosidase activity, cyclic ADP-ribose generating"/>
    <property type="evidence" value="ECO:0007669"/>
    <property type="project" value="UniProtKB-EC"/>
</dbReference>
<comment type="caution">
    <text evidence="6">The sequence shown here is derived from an EMBL/GenBank/DDBJ whole genome shotgun (WGS) entry which is preliminary data.</text>
</comment>
<gene>
    <name evidence="6" type="ORF">HanXRQr2_Chr16g0764271</name>
</gene>
<evidence type="ECO:0000313" key="7">
    <source>
        <dbReference type="Proteomes" id="UP000215914"/>
    </source>
</evidence>
<dbReference type="PROSITE" id="PS50104">
    <property type="entry name" value="TIR"/>
    <property type="match status" value="1"/>
</dbReference>
<dbReference type="GO" id="GO:0007165">
    <property type="term" value="P:signal transduction"/>
    <property type="evidence" value="ECO:0000318"/>
    <property type="project" value="GO_Central"/>
</dbReference>
<comment type="catalytic activity">
    <reaction evidence="4">
        <text>NAD(+) + H2O = ADP-D-ribose + nicotinamide + H(+)</text>
        <dbReference type="Rhea" id="RHEA:16301"/>
        <dbReference type="ChEBI" id="CHEBI:15377"/>
        <dbReference type="ChEBI" id="CHEBI:15378"/>
        <dbReference type="ChEBI" id="CHEBI:17154"/>
        <dbReference type="ChEBI" id="CHEBI:57540"/>
        <dbReference type="ChEBI" id="CHEBI:57967"/>
        <dbReference type="EC" id="3.2.2.6"/>
    </reaction>
    <physiologicalReaction direction="left-to-right" evidence="4">
        <dbReference type="Rhea" id="RHEA:16302"/>
    </physiologicalReaction>
</comment>
<dbReference type="Gene3D" id="3.40.50.10140">
    <property type="entry name" value="Toll/interleukin-1 receptor homology (TIR) domain"/>
    <property type="match status" value="1"/>
</dbReference>
<evidence type="ECO:0000256" key="2">
    <source>
        <dbReference type="ARBA" id="ARBA00022801"/>
    </source>
</evidence>
<evidence type="ECO:0000259" key="5">
    <source>
        <dbReference type="PROSITE" id="PS50104"/>
    </source>
</evidence>
<dbReference type="Pfam" id="PF01582">
    <property type="entry name" value="TIR"/>
    <property type="match status" value="1"/>
</dbReference>
<dbReference type="EC" id="3.2.2.6" evidence="1"/>
<dbReference type="SUPFAM" id="SSF52200">
    <property type="entry name" value="Toll/Interleukin receptor TIR domain"/>
    <property type="match status" value="1"/>
</dbReference>
<evidence type="ECO:0000256" key="3">
    <source>
        <dbReference type="ARBA" id="ARBA00023027"/>
    </source>
</evidence>
<dbReference type="InterPro" id="IPR035897">
    <property type="entry name" value="Toll_tir_struct_dom_sf"/>
</dbReference>
<organism evidence="6 7">
    <name type="scientific">Helianthus annuus</name>
    <name type="common">Common sunflower</name>
    <dbReference type="NCBI Taxonomy" id="4232"/>
    <lineage>
        <taxon>Eukaryota</taxon>
        <taxon>Viridiplantae</taxon>
        <taxon>Streptophyta</taxon>
        <taxon>Embryophyta</taxon>
        <taxon>Tracheophyta</taxon>
        <taxon>Spermatophyta</taxon>
        <taxon>Magnoliopsida</taxon>
        <taxon>eudicotyledons</taxon>
        <taxon>Gunneridae</taxon>
        <taxon>Pentapetalae</taxon>
        <taxon>asterids</taxon>
        <taxon>campanulids</taxon>
        <taxon>Asterales</taxon>
        <taxon>Asteraceae</taxon>
        <taxon>Asteroideae</taxon>
        <taxon>Heliantheae alliance</taxon>
        <taxon>Heliantheae</taxon>
        <taxon>Helianthus</taxon>
    </lineage>
</organism>
<dbReference type="Proteomes" id="UP000215914">
    <property type="component" value="Unassembled WGS sequence"/>
</dbReference>
<dbReference type="GO" id="GO:0005634">
    <property type="term" value="C:nucleus"/>
    <property type="evidence" value="ECO:0000318"/>
    <property type="project" value="GO_Central"/>
</dbReference>
<reference evidence="6" key="2">
    <citation type="submission" date="2020-06" db="EMBL/GenBank/DDBJ databases">
        <title>Helianthus annuus Genome sequencing and assembly Release 2.</title>
        <authorList>
            <person name="Gouzy J."/>
            <person name="Langlade N."/>
            <person name="Munos S."/>
        </authorList>
    </citation>
    <scope>NUCLEOTIDE SEQUENCE</scope>
    <source>
        <tissue evidence="6">Leaves</tissue>
    </source>
</reference>
<name>A0A9K3H1M7_HELAN</name>
<keyword evidence="7" id="KW-1185">Reference proteome</keyword>
<evidence type="ECO:0000313" key="6">
    <source>
        <dbReference type="EMBL" id="KAF5761364.1"/>
    </source>
</evidence>
<dbReference type="AlphaFoldDB" id="A0A9K3H1M7"/>
<dbReference type="PANTHER" id="PTHR32009">
    <property type="entry name" value="TMV RESISTANCE PROTEIN N-LIKE"/>
    <property type="match status" value="1"/>
</dbReference>
<dbReference type="InterPro" id="IPR000157">
    <property type="entry name" value="TIR_dom"/>
</dbReference>
<accession>A0A9K3H1M7</accession>
<protein>
    <recommendedName>
        <fullName evidence="1">ADP-ribosyl cyclase/cyclic ADP-ribose hydrolase</fullName>
        <ecNumber evidence="1">3.2.2.6</ecNumber>
    </recommendedName>
</protein>
<keyword evidence="2" id="KW-0378">Hydrolase</keyword>
<evidence type="ECO:0000256" key="1">
    <source>
        <dbReference type="ARBA" id="ARBA00011982"/>
    </source>
</evidence>
<sequence length="166" mass="19359">MASSSSHVHNKNYVYDVFLSFSGEDTRKTFVDHLYAALDQQGICTFKDDEKLQKGKEINEELLQSIQDSRCYIIVFSKRYASSSWCLNELLKIMECHKTNEQTAFPVWIPLMSENKLDLSERHLRYIRIRVNQRLENGERHLKKQPICLVGMSGRLLTGMKLKSLN</sequence>
<keyword evidence="3" id="KW-0520">NAD</keyword>
<dbReference type="PANTHER" id="PTHR32009:SF39">
    <property type="entry name" value="TIR DOMAIN-CONTAINING PROTEIN"/>
    <property type="match status" value="1"/>
</dbReference>